<comment type="caution">
    <text evidence="4">Lacks conserved residue(s) required for the propagation of feature annotation.</text>
</comment>
<dbReference type="InterPro" id="IPR001559">
    <property type="entry name" value="Phosphotriesterase"/>
</dbReference>
<gene>
    <name evidence="5" type="ORF">BD821_10553</name>
</gene>
<feature type="binding site" evidence="3">
    <location>
        <position position="242"/>
    </location>
    <ligand>
        <name>a divalent metal cation</name>
        <dbReference type="ChEBI" id="CHEBI:60240"/>
        <label>1</label>
    </ligand>
</feature>
<evidence type="ECO:0000313" key="6">
    <source>
        <dbReference type="Proteomes" id="UP000239863"/>
    </source>
</evidence>
<dbReference type="PANTHER" id="PTHR10819">
    <property type="entry name" value="PHOSPHOTRIESTERASE-RELATED"/>
    <property type="match status" value="1"/>
</dbReference>
<dbReference type="OrthoDB" id="105927at2"/>
<proteinExistence type="inferred from homology"/>
<evidence type="ECO:0000256" key="1">
    <source>
        <dbReference type="ARBA" id="ARBA00022723"/>
    </source>
</evidence>
<dbReference type="GO" id="GO:0016787">
    <property type="term" value="F:hydrolase activity"/>
    <property type="evidence" value="ECO:0007669"/>
    <property type="project" value="UniProtKB-KW"/>
</dbReference>
<feature type="binding site" evidence="3">
    <location>
        <position position="157"/>
    </location>
    <ligand>
        <name>a divalent metal cation</name>
        <dbReference type="ChEBI" id="CHEBI:60240"/>
        <label>2</label>
    </ligand>
</feature>
<evidence type="ECO:0000256" key="2">
    <source>
        <dbReference type="ARBA" id="ARBA00022801"/>
    </source>
</evidence>
<dbReference type="AlphaFoldDB" id="A0A2S6FYQ2"/>
<feature type="binding site" evidence="3">
    <location>
        <position position="185"/>
    </location>
    <ligand>
        <name>a divalent metal cation</name>
        <dbReference type="ChEBI" id="CHEBI:60240"/>
        <label>2</label>
    </ligand>
</feature>
<dbReference type="GO" id="GO:0008270">
    <property type="term" value="F:zinc ion binding"/>
    <property type="evidence" value="ECO:0007669"/>
    <property type="project" value="InterPro"/>
</dbReference>
<dbReference type="SUPFAM" id="SSF51556">
    <property type="entry name" value="Metallo-dependent hydrolases"/>
    <property type="match status" value="1"/>
</dbReference>
<dbReference type="PANTHER" id="PTHR10819:SF3">
    <property type="entry name" value="PHOSPHOTRIESTERASE-RELATED PROTEIN"/>
    <property type="match status" value="1"/>
</dbReference>
<keyword evidence="2" id="KW-0378">Hydrolase</keyword>
<feature type="binding site" evidence="3">
    <location>
        <position position="11"/>
    </location>
    <ligand>
        <name>a divalent metal cation</name>
        <dbReference type="ChEBI" id="CHEBI:60240"/>
        <label>1</label>
    </ligand>
</feature>
<feature type="binding site" evidence="3">
    <location>
        <position position="124"/>
    </location>
    <ligand>
        <name>a divalent metal cation</name>
        <dbReference type="ChEBI" id="CHEBI:60240"/>
        <label>1</label>
    </ligand>
</feature>
<name>A0A2S6FYQ2_9CLOT</name>
<dbReference type="PIRSF" id="PIRSF016839">
    <property type="entry name" value="PhP"/>
    <property type="match status" value="1"/>
</dbReference>
<comment type="caution">
    <text evidence="5">The sequence shown here is derived from an EMBL/GenBank/DDBJ whole genome shotgun (WGS) entry which is preliminary data.</text>
</comment>
<evidence type="ECO:0000256" key="3">
    <source>
        <dbReference type="PIRSR" id="PIRSR601559-52"/>
    </source>
</evidence>
<dbReference type="Proteomes" id="UP000239863">
    <property type="component" value="Unassembled WGS sequence"/>
</dbReference>
<keyword evidence="1 3" id="KW-0479">Metal-binding</keyword>
<reference evidence="5 6" key="1">
    <citation type="submission" date="2018-02" db="EMBL/GenBank/DDBJ databases">
        <title>Genomic Encyclopedia of Archaeal and Bacterial Type Strains, Phase II (KMG-II): from individual species to whole genera.</title>
        <authorList>
            <person name="Goeker M."/>
        </authorList>
    </citation>
    <scope>NUCLEOTIDE SEQUENCE [LARGE SCALE GENOMIC DNA]</scope>
    <source>
        <strain evidence="5 6">DSM 15099</strain>
    </source>
</reference>
<comment type="similarity">
    <text evidence="4">Belongs to the metallo-dependent hydrolases superfamily. Phosphotriesterase family.</text>
</comment>
<dbReference type="Pfam" id="PF02126">
    <property type="entry name" value="PTE"/>
    <property type="match status" value="1"/>
</dbReference>
<dbReference type="STRING" id="37659.GCA_000703125_01522"/>
<feature type="binding site" evidence="3">
    <location>
        <position position="13"/>
    </location>
    <ligand>
        <name>a divalent metal cation</name>
        <dbReference type="ChEBI" id="CHEBI:60240"/>
        <label>1</label>
    </ligand>
</feature>
<dbReference type="InterPro" id="IPR032466">
    <property type="entry name" value="Metal_Hydrolase"/>
</dbReference>
<dbReference type="RefSeq" id="WP_104409626.1">
    <property type="nucleotide sequence ID" value="NZ_PTIS01000005.1"/>
</dbReference>
<dbReference type="Gene3D" id="3.20.20.140">
    <property type="entry name" value="Metal-dependent hydrolases"/>
    <property type="match status" value="1"/>
</dbReference>
<sequence length="291" mass="32526">MKLVEGITYSHEHVTLDLSGVKQNDDCNLNVFDETVEEFKDLYKKGVRNIIEVTNRGMGRDIDYIKSVAKETNMNILCSTGYYKVPFFPKEVYDLSAKELSKIMIDEIVNGIDGSDIKADIIGEIGTSNNIIEEAEKKVFVAGALAHVETGKTIITHTTLGTLGLEQIELLKSYGMDIEKLIISHVDLTGDIDYILRLIDKGANVAFDTIGKENYKPDGVRIDMLKEICKRGLSDKVLMSMDITRKSNLKGRGGIGYSYLLDNFIPRLLDSGISENHIKTITEKNIVRILN</sequence>
<dbReference type="EMBL" id="PTIS01000005">
    <property type="protein sequence ID" value="PPK48675.1"/>
    <property type="molecule type" value="Genomic_DNA"/>
</dbReference>
<dbReference type="PROSITE" id="PS51347">
    <property type="entry name" value="PHOSPHOTRIESTERASE_2"/>
    <property type="match status" value="1"/>
</dbReference>
<organism evidence="5 6">
    <name type="scientific">Clostridium algidicarnis DSM 15099</name>
    <dbReference type="NCBI Taxonomy" id="1121295"/>
    <lineage>
        <taxon>Bacteria</taxon>
        <taxon>Bacillati</taxon>
        <taxon>Bacillota</taxon>
        <taxon>Clostridia</taxon>
        <taxon>Eubacteriales</taxon>
        <taxon>Clostridiaceae</taxon>
        <taxon>Clostridium</taxon>
    </lineage>
</organism>
<comment type="cofactor">
    <cofactor evidence="3">
        <name>a divalent metal cation</name>
        <dbReference type="ChEBI" id="CHEBI:60240"/>
    </cofactor>
    <text evidence="3">Binds 2 divalent metal cations per subunit.</text>
</comment>
<evidence type="ECO:0000256" key="4">
    <source>
        <dbReference type="PROSITE-ProRule" id="PRU00679"/>
    </source>
</evidence>
<accession>A0A2S6FYQ2</accession>
<protein>
    <submittedName>
        <fullName evidence="5">Phosphotriesterase-related protein</fullName>
    </submittedName>
</protein>
<evidence type="ECO:0000313" key="5">
    <source>
        <dbReference type="EMBL" id="PPK48675.1"/>
    </source>
</evidence>
<feature type="binding site" evidence="3">
    <location>
        <position position="124"/>
    </location>
    <ligand>
        <name>a divalent metal cation</name>
        <dbReference type="ChEBI" id="CHEBI:60240"/>
        <label>2</label>
    </ligand>
</feature>